<keyword evidence="2" id="KW-1185">Reference proteome</keyword>
<evidence type="ECO:0000313" key="2">
    <source>
        <dbReference type="Proteomes" id="UP000516260"/>
    </source>
</evidence>
<reference evidence="1 2" key="1">
    <citation type="submission" date="2019-04" db="EMBL/GenBank/DDBJ databases">
        <title>The sequence and de novo assembly of Takifugu bimaculatus genome using PacBio and Hi-C technologies.</title>
        <authorList>
            <person name="Xu P."/>
            <person name="Liu B."/>
            <person name="Zhou Z."/>
        </authorList>
    </citation>
    <scope>NUCLEOTIDE SEQUENCE [LARGE SCALE GENOMIC DNA]</scope>
    <source>
        <strain evidence="1">TB-2018</strain>
        <tissue evidence="1">Muscle</tissue>
    </source>
</reference>
<comment type="caution">
    <text evidence="1">The sequence shown here is derived from an EMBL/GenBank/DDBJ whole genome shotgun (WGS) entry which is preliminary data.</text>
</comment>
<sequence length="99" mass="11017">MWEPVGTLWLRCAARESGRGMPKPPGYVNTGTDNSAHCNTCIPKTRWDKDSFRSHGLLHSSTEARHIATSICRRKWMNVKAGLTGSKPEAHKDANSLLK</sequence>
<name>A0A4Z2B1P3_9TELE</name>
<dbReference type="EMBL" id="SWLE01000021">
    <property type="protein sequence ID" value="TNM86252.1"/>
    <property type="molecule type" value="Genomic_DNA"/>
</dbReference>
<organism evidence="1 2">
    <name type="scientific">Takifugu bimaculatus</name>
    <dbReference type="NCBI Taxonomy" id="433685"/>
    <lineage>
        <taxon>Eukaryota</taxon>
        <taxon>Metazoa</taxon>
        <taxon>Chordata</taxon>
        <taxon>Craniata</taxon>
        <taxon>Vertebrata</taxon>
        <taxon>Euteleostomi</taxon>
        <taxon>Actinopterygii</taxon>
        <taxon>Neopterygii</taxon>
        <taxon>Teleostei</taxon>
        <taxon>Neoteleostei</taxon>
        <taxon>Acanthomorphata</taxon>
        <taxon>Eupercaria</taxon>
        <taxon>Tetraodontiformes</taxon>
        <taxon>Tetradontoidea</taxon>
        <taxon>Tetraodontidae</taxon>
        <taxon>Takifugu</taxon>
    </lineage>
</organism>
<dbReference type="AlphaFoldDB" id="A0A4Z2B1P3"/>
<dbReference type="Proteomes" id="UP000516260">
    <property type="component" value="Chromosome 8"/>
</dbReference>
<protein>
    <submittedName>
        <fullName evidence="1">Uncharacterized protein</fullName>
    </submittedName>
</protein>
<gene>
    <name evidence="1" type="ORF">fugu_008523</name>
</gene>
<evidence type="ECO:0000313" key="1">
    <source>
        <dbReference type="EMBL" id="TNM86252.1"/>
    </source>
</evidence>
<proteinExistence type="predicted"/>
<accession>A0A4Z2B1P3</accession>